<name>A0A6A4Z1Z1_APHAT</name>
<dbReference type="VEuPathDB" id="FungiDB:H257_05419"/>
<dbReference type="AlphaFoldDB" id="A0A6A4Z1Z1"/>
<reference evidence="1 2" key="1">
    <citation type="submission" date="2019-06" db="EMBL/GenBank/DDBJ databases">
        <title>Genomics analysis of Aphanomyces spp. identifies a new class of oomycete effector associated with host adaptation.</title>
        <authorList>
            <person name="Gaulin E."/>
        </authorList>
    </citation>
    <scope>NUCLEOTIDE SEQUENCE [LARGE SCALE GENOMIC DNA]</scope>
    <source>
        <strain evidence="1 2">E</strain>
    </source>
</reference>
<accession>A0A6A4Z1Z1</accession>
<evidence type="ECO:0000313" key="2">
    <source>
        <dbReference type="Proteomes" id="UP000469452"/>
    </source>
</evidence>
<dbReference type="PANTHER" id="PTHR45713">
    <property type="entry name" value="FTP DOMAIN-CONTAINING PROTEIN"/>
    <property type="match status" value="1"/>
</dbReference>
<organism evidence="1 2">
    <name type="scientific">Aphanomyces astaci</name>
    <name type="common">Crayfish plague agent</name>
    <dbReference type="NCBI Taxonomy" id="112090"/>
    <lineage>
        <taxon>Eukaryota</taxon>
        <taxon>Sar</taxon>
        <taxon>Stramenopiles</taxon>
        <taxon>Oomycota</taxon>
        <taxon>Saprolegniomycetes</taxon>
        <taxon>Saprolegniales</taxon>
        <taxon>Verrucalvaceae</taxon>
        <taxon>Aphanomyces</taxon>
    </lineage>
</organism>
<evidence type="ECO:0000313" key="1">
    <source>
        <dbReference type="EMBL" id="KAF0706690.1"/>
    </source>
</evidence>
<dbReference type="SUPFAM" id="SSF49785">
    <property type="entry name" value="Galactose-binding domain-like"/>
    <property type="match status" value="1"/>
</dbReference>
<dbReference type="InterPro" id="IPR008979">
    <property type="entry name" value="Galactose-bd-like_sf"/>
</dbReference>
<dbReference type="InterPro" id="IPR051941">
    <property type="entry name" value="BG_Antigen-Binding_Lectin"/>
</dbReference>
<protein>
    <submittedName>
        <fullName evidence="1">Uncharacterized protein</fullName>
    </submittedName>
</protein>
<dbReference type="Gene3D" id="2.60.120.260">
    <property type="entry name" value="Galactose-binding domain-like"/>
    <property type="match status" value="2"/>
</dbReference>
<dbReference type="PANTHER" id="PTHR45713:SF6">
    <property type="entry name" value="F5_8 TYPE C DOMAIN-CONTAINING PROTEIN"/>
    <property type="match status" value="1"/>
</dbReference>
<dbReference type="EMBL" id="VJMI01019691">
    <property type="protein sequence ID" value="KAF0706690.1"/>
    <property type="molecule type" value="Genomic_DNA"/>
</dbReference>
<proteinExistence type="predicted"/>
<gene>
    <name evidence="1" type="ORF">AaE_013991</name>
</gene>
<sequence length="654" mass="71710">MESSDPNLRIPNSIQSVANVQVNLRGLYHPDAQDLAVSLMHNDIRARLFDPIPMSGYHFGRPRDATAWRMDVEDAASSIGADYSFVATNLGVNLALSGIATQSSTFGPTSSANKAIDGIRSAYFSSESIARTSGVVQRDPAPWWQLRLDAPTAIGTIKLFNVAQQRSQFEVQVVSVTGPVAVDGTFQLRVGTCTTPPVSVGAVAMRQDERLFGESFQAKLEACTGQVTVLRSAADRMGGYVYTCNPVAWGGYAWTVTFVEDVGSIALMDVVHATQATLETSVTTLWDSTANVWYSFQTAVPGELYGDTLYPCYVMVFDTLSALTFETVQDALAAAVWSRWVETAQVEATIVLPPHTIGQYIRIQHNSPQYLSVAEVEVYAERHYSLADYFEGSPVASQAYDSNVVWAPEVSLQLAFGGQSARGEWSLVLQDRRASVAVGTVKDAYPLQGQGGLSEWQLVVTNTAGTTTTHYLPMVATISTIPKYGDLLVDVRESETDHLDSEGNAYLDPSEARQYLSTYWPGYLFLDGFVQYRILQDMVDTYALYGRLKVYGQQGQRRWIAETCEGDVCVMPPTHYELYTSMSVAAPQHLLDKTRTVAYVPSPGFVGMDTFTFSTQLNNHDAPGLVRIQVLHCRDPTCVNDLYLAQSSMQPAGS</sequence>
<dbReference type="Proteomes" id="UP000469452">
    <property type="component" value="Unassembled WGS sequence"/>
</dbReference>
<comment type="caution">
    <text evidence="1">The sequence shown here is derived from an EMBL/GenBank/DDBJ whole genome shotgun (WGS) entry which is preliminary data.</text>
</comment>